<dbReference type="Proteomes" id="UP001189429">
    <property type="component" value="Unassembled WGS sequence"/>
</dbReference>
<evidence type="ECO:0000313" key="3">
    <source>
        <dbReference type="Proteomes" id="UP001189429"/>
    </source>
</evidence>
<feature type="region of interest" description="Disordered" evidence="1">
    <location>
        <begin position="1"/>
        <end position="30"/>
    </location>
</feature>
<keyword evidence="3" id="KW-1185">Reference proteome</keyword>
<feature type="non-terminal residue" evidence="2">
    <location>
        <position position="181"/>
    </location>
</feature>
<reference evidence="2" key="1">
    <citation type="submission" date="2023-10" db="EMBL/GenBank/DDBJ databases">
        <authorList>
            <person name="Chen Y."/>
            <person name="Shah S."/>
            <person name="Dougan E. K."/>
            <person name="Thang M."/>
            <person name="Chan C."/>
        </authorList>
    </citation>
    <scope>NUCLEOTIDE SEQUENCE [LARGE SCALE GENOMIC DNA]</scope>
</reference>
<gene>
    <name evidence="2" type="ORF">PCOR1329_LOCUS12976</name>
</gene>
<dbReference type="EMBL" id="CAUYUJ010003806">
    <property type="protein sequence ID" value="CAK0806926.1"/>
    <property type="molecule type" value="Genomic_DNA"/>
</dbReference>
<name>A0ABN9QLE3_9DINO</name>
<accession>A0ABN9QLE3</accession>
<comment type="caution">
    <text evidence="2">The sequence shown here is derived from an EMBL/GenBank/DDBJ whole genome shotgun (WGS) entry which is preliminary data.</text>
</comment>
<evidence type="ECO:0000256" key="1">
    <source>
        <dbReference type="SAM" id="MobiDB-lite"/>
    </source>
</evidence>
<organism evidence="2 3">
    <name type="scientific">Prorocentrum cordatum</name>
    <dbReference type="NCBI Taxonomy" id="2364126"/>
    <lineage>
        <taxon>Eukaryota</taxon>
        <taxon>Sar</taxon>
        <taxon>Alveolata</taxon>
        <taxon>Dinophyceae</taxon>
        <taxon>Prorocentrales</taxon>
        <taxon>Prorocentraceae</taxon>
        <taxon>Prorocentrum</taxon>
    </lineage>
</organism>
<evidence type="ECO:0000313" key="2">
    <source>
        <dbReference type="EMBL" id="CAK0806926.1"/>
    </source>
</evidence>
<protein>
    <submittedName>
        <fullName evidence="2">Uncharacterized protein</fullName>
    </submittedName>
</protein>
<feature type="compositionally biased region" description="Low complexity" evidence="1">
    <location>
        <begin position="21"/>
        <end position="30"/>
    </location>
</feature>
<proteinExistence type="predicted"/>
<sequence length="181" mass="19373">MDAVPLGRRRGTPRPSREPRASSATSAAPSSCSDSAALEVEAIRVLVQIIWEALVPILVEMLSLAEVLALVRAQMRAARAALVTPLGLDLQAKPQETERGIQSVENNAARHIRWAEEKVMLLSEFTASALPVNLGAVSANIFEEVLERHKLLESEAIAALADARTASPASPADAALQIRLK</sequence>